<evidence type="ECO:0000256" key="3">
    <source>
        <dbReference type="ARBA" id="ARBA00022692"/>
    </source>
</evidence>
<sequence length="157" mass="16675">MICETGLLHERAAPIAIGGRLIELLARLRDIRLVRYGLASIGALAVDMGFFLLLLAGGMSSPLAAAAGYSLGIIVHWLMSSRAVFQDSVAQRGAGRGRQKVLFVASALIGLALTTGIVWAGERSGVDPRLAKMAAILVSFLVTYLLRKTIVFSRALP</sequence>
<evidence type="ECO:0000256" key="1">
    <source>
        <dbReference type="ARBA" id="ARBA00004141"/>
    </source>
</evidence>
<dbReference type="GO" id="GO:0000271">
    <property type="term" value="P:polysaccharide biosynthetic process"/>
    <property type="evidence" value="ECO:0007669"/>
    <property type="project" value="InterPro"/>
</dbReference>
<dbReference type="PANTHER" id="PTHR38459">
    <property type="entry name" value="PROPHAGE BACTOPRENOL-LINKED GLUCOSE TRANSLOCASE HOMOLOG"/>
    <property type="match status" value="1"/>
</dbReference>
<protein>
    <submittedName>
        <fullName evidence="8">Putative flippase GtrA (Transmembrane translocase of bactoprenol-linked glucose)</fullName>
    </submittedName>
</protein>
<dbReference type="GO" id="GO:0005886">
    <property type="term" value="C:plasma membrane"/>
    <property type="evidence" value="ECO:0007669"/>
    <property type="project" value="TreeGrafter"/>
</dbReference>
<feature type="transmembrane region" description="Helical" evidence="6">
    <location>
        <begin position="33"/>
        <end position="56"/>
    </location>
</feature>
<keyword evidence="4 6" id="KW-1133">Transmembrane helix</keyword>
<keyword evidence="9" id="KW-1185">Reference proteome</keyword>
<comment type="subcellular location">
    <subcellularLocation>
        <location evidence="1">Membrane</location>
        <topology evidence="1">Multi-pass membrane protein</topology>
    </subcellularLocation>
</comment>
<feature type="transmembrane region" description="Helical" evidence="6">
    <location>
        <begin position="130"/>
        <end position="146"/>
    </location>
</feature>
<dbReference type="EMBL" id="FOWZ01000001">
    <property type="protein sequence ID" value="SFO87076.1"/>
    <property type="molecule type" value="Genomic_DNA"/>
</dbReference>
<evidence type="ECO:0000313" key="8">
    <source>
        <dbReference type="EMBL" id="SFO87076.1"/>
    </source>
</evidence>
<dbReference type="AlphaFoldDB" id="A0A1I5KR06"/>
<accession>A0A1I5KR06</accession>
<dbReference type="Pfam" id="PF04138">
    <property type="entry name" value="GtrA_DPMS_TM"/>
    <property type="match status" value="1"/>
</dbReference>
<evidence type="ECO:0000259" key="7">
    <source>
        <dbReference type="Pfam" id="PF04138"/>
    </source>
</evidence>
<dbReference type="InterPro" id="IPR007267">
    <property type="entry name" value="GtrA_DPMS_TM"/>
</dbReference>
<feature type="transmembrane region" description="Helical" evidence="6">
    <location>
        <begin position="62"/>
        <end position="80"/>
    </location>
</feature>
<evidence type="ECO:0000313" key="9">
    <source>
        <dbReference type="Proteomes" id="UP000199331"/>
    </source>
</evidence>
<dbReference type="InterPro" id="IPR051401">
    <property type="entry name" value="GtrA_CellWall_Glycosyl"/>
</dbReference>
<organism evidence="8 9">
    <name type="scientific">Qipengyuania nanhaisediminis</name>
    <dbReference type="NCBI Taxonomy" id="604088"/>
    <lineage>
        <taxon>Bacteria</taxon>
        <taxon>Pseudomonadati</taxon>
        <taxon>Pseudomonadota</taxon>
        <taxon>Alphaproteobacteria</taxon>
        <taxon>Sphingomonadales</taxon>
        <taxon>Erythrobacteraceae</taxon>
        <taxon>Qipengyuania</taxon>
    </lineage>
</organism>
<feature type="transmembrane region" description="Helical" evidence="6">
    <location>
        <begin position="101"/>
        <end position="118"/>
    </location>
</feature>
<keyword evidence="5 6" id="KW-0472">Membrane</keyword>
<dbReference type="OrthoDB" id="7427719at2"/>
<name>A0A1I5KR06_9SPHN</name>
<comment type="similarity">
    <text evidence="2">Belongs to the GtrA family.</text>
</comment>
<dbReference type="Proteomes" id="UP000199331">
    <property type="component" value="Unassembled WGS sequence"/>
</dbReference>
<evidence type="ECO:0000256" key="2">
    <source>
        <dbReference type="ARBA" id="ARBA00009399"/>
    </source>
</evidence>
<reference evidence="9" key="1">
    <citation type="submission" date="2016-10" db="EMBL/GenBank/DDBJ databases">
        <authorList>
            <person name="Varghese N."/>
            <person name="Submissions S."/>
        </authorList>
    </citation>
    <scope>NUCLEOTIDE SEQUENCE [LARGE SCALE GENOMIC DNA]</scope>
    <source>
        <strain evidence="9">CGMCC 1.7715</strain>
    </source>
</reference>
<evidence type="ECO:0000256" key="4">
    <source>
        <dbReference type="ARBA" id="ARBA00022989"/>
    </source>
</evidence>
<dbReference type="STRING" id="604088.SAMN04488060_0438"/>
<keyword evidence="3 6" id="KW-0812">Transmembrane</keyword>
<feature type="domain" description="GtrA/DPMS transmembrane" evidence="7">
    <location>
        <begin position="35"/>
        <end position="152"/>
    </location>
</feature>
<proteinExistence type="inferred from homology"/>
<dbReference type="RefSeq" id="WP_090476893.1">
    <property type="nucleotide sequence ID" value="NZ_FOWZ01000001.1"/>
</dbReference>
<gene>
    <name evidence="8" type="ORF">SAMN04488060_0438</name>
</gene>
<evidence type="ECO:0000256" key="6">
    <source>
        <dbReference type="SAM" id="Phobius"/>
    </source>
</evidence>
<evidence type="ECO:0000256" key="5">
    <source>
        <dbReference type="ARBA" id="ARBA00023136"/>
    </source>
</evidence>
<dbReference type="PANTHER" id="PTHR38459:SF1">
    <property type="entry name" value="PROPHAGE BACTOPRENOL-LINKED GLUCOSE TRANSLOCASE HOMOLOG"/>
    <property type="match status" value="1"/>
</dbReference>